<proteinExistence type="predicted"/>
<dbReference type="EMBL" id="GGEC01064106">
    <property type="protein sequence ID" value="MBX44590.1"/>
    <property type="molecule type" value="Transcribed_RNA"/>
</dbReference>
<evidence type="ECO:0000313" key="1">
    <source>
        <dbReference type="EMBL" id="MBX44590.1"/>
    </source>
</evidence>
<protein>
    <submittedName>
        <fullName evidence="1">Uncharacterized protein</fullName>
    </submittedName>
</protein>
<organism evidence="1">
    <name type="scientific">Rhizophora mucronata</name>
    <name type="common">Asiatic mangrove</name>
    <dbReference type="NCBI Taxonomy" id="61149"/>
    <lineage>
        <taxon>Eukaryota</taxon>
        <taxon>Viridiplantae</taxon>
        <taxon>Streptophyta</taxon>
        <taxon>Embryophyta</taxon>
        <taxon>Tracheophyta</taxon>
        <taxon>Spermatophyta</taxon>
        <taxon>Magnoliopsida</taxon>
        <taxon>eudicotyledons</taxon>
        <taxon>Gunneridae</taxon>
        <taxon>Pentapetalae</taxon>
        <taxon>rosids</taxon>
        <taxon>fabids</taxon>
        <taxon>Malpighiales</taxon>
        <taxon>Rhizophoraceae</taxon>
        <taxon>Rhizophora</taxon>
    </lineage>
</organism>
<sequence length="20" mass="2456">MFWLSEFFVVSTIKTQKNSY</sequence>
<accession>A0A2P2NQA0</accession>
<name>A0A2P2NQA0_RHIMU</name>
<reference evidence="1" key="1">
    <citation type="submission" date="2018-02" db="EMBL/GenBank/DDBJ databases">
        <title>Rhizophora mucronata_Transcriptome.</title>
        <authorList>
            <person name="Meera S.P."/>
            <person name="Sreeshan A."/>
            <person name="Augustine A."/>
        </authorList>
    </citation>
    <scope>NUCLEOTIDE SEQUENCE</scope>
    <source>
        <tissue evidence="1">Leaf</tissue>
    </source>
</reference>
<dbReference type="AlphaFoldDB" id="A0A2P2NQA0"/>